<name>A0A672N0Z4_SINGR</name>
<feature type="compositionally biased region" description="Polar residues" evidence="3">
    <location>
        <begin position="436"/>
        <end position="447"/>
    </location>
</feature>
<feature type="region of interest" description="Disordered" evidence="3">
    <location>
        <begin position="18"/>
        <end position="138"/>
    </location>
</feature>
<dbReference type="OMA" id="SHHRNER"/>
<dbReference type="Ensembl" id="ENSSGRT00000046983.1">
    <property type="protein sequence ID" value="ENSSGRP00000043875.1"/>
    <property type="gene ID" value="ENSSGRG00000023650.1"/>
</dbReference>
<proteinExistence type="inferred from homology"/>
<evidence type="ECO:0000313" key="5">
    <source>
        <dbReference type="Proteomes" id="UP000472262"/>
    </source>
</evidence>
<evidence type="ECO:0000313" key="4">
    <source>
        <dbReference type="Ensembl" id="ENSSGRP00000043875.1"/>
    </source>
</evidence>
<dbReference type="AlphaFoldDB" id="A0A672N0Z4"/>
<dbReference type="PROSITE" id="PS01289">
    <property type="entry name" value="TSC22"/>
    <property type="match status" value="1"/>
</dbReference>
<evidence type="ECO:0000256" key="1">
    <source>
        <dbReference type="ARBA" id="ARBA00007908"/>
    </source>
</evidence>
<feature type="compositionally biased region" description="Low complexity" evidence="3">
    <location>
        <begin position="269"/>
        <end position="280"/>
    </location>
</feature>
<accession>A0A672N0Z4</accession>
<dbReference type="InterPro" id="IPR047862">
    <property type="entry name" value="TSC22/BUN_CS"/>
</dbReference>
<sequence length="650" mass="67682">MSKMPSKKKSCFQITSVTQAAQVAASSNTDDTESLGDPDEPRTEDMSSSEIYDMSKAGDFEPEACDVSLSDESLHNDAETSGQDGPITTIPGSRSPGAVHINPNVRALGGTVSSQSSGSAASNAPSSTSQTSSVSSSATVSSCSSRFRVIKLDHGTGEPFKRGRWTCTEFYERDTDASLSTRTVDNVKHVGTTDHGADRDALGVAGGSVAAHVGLSTPAAEPHTDSVYISAPSNPPVEVQQQTFGFSQQGLGLVAQNLYGDAHAQHVKSPSMPSTTQPQPFLSGKQAQKPGQILQTVIPSNQADYRAPQPPGSPAQTVSVTSLPLVTPLNQGPSPVMTPAAGSAHMLGLVPQPVDGRGLPISQPEHVQGLLQQSGINMALGTVSAAAVVQQAPVPLIQPAVTVSVSPHAVVPGVQNVPVVMSSASNTPQGMPKQTPAPQQNQPQGVHSGSVVGLGALTTPANFSQLPTGIALANENQRKPDGLLQSSVLIGKYAIKPLNPEGLQLPTPAVSSLFGIAITIDGDEDRNPSKAFYQAFSNGRSKAISDGASGASVVAIDNKIEQAMDLVKSHLMYAVREEVEVLKEQIKELFERNSLLERENAVLKSLANTEQLTQLNNLGSTSPQQTVVNAILQEGSKLVALPPQPNVSTA</sequence>
<comment type="similarity">
    <text evidence="1">Belongs to the TSC-22/Dip/Bun family.</text>
</comment>
<dbReference type="PANTHER" id="PTHR46894">
    <property type="entry name" value="TSC22 DOMAIN FAMILY PROTEIN 2"/>
    <property type="match status" value="1"/>
</dbReference>
<evidence type="ECO:0000256" key="3">
    <source>
        <dbReference type="SAM" id="MobiDB-lite"/>
    </source>
</evidence>
<dbReference type="GO" id="GO:0006357">
    <property type="term" value="P:regulation of transcription by RNA polymerase II"/>
    <property type="evidence" value="ECO:0007669"/>
    <property type="project" value="InterPro"/>
</dbReference>
<dbReference type="SUPFAM" id="SSF58026">
    <property type="entry name" value="Delta-sleep-inducing peptide immunoreactive peptide"/>
    <property type="match status" value="1"/>
</dbReference>
<protein>
    <submittedName>
        <fullName evidence="4">TSC22 domain family member 2</fullName>
    </submittedName>
</protein>
<feature type="coiled-coil region" evidence="2">
    <location>
        <begin position="572"/>
        <end position="606"/>
    </location>
</feature>
<reference evidence="4" key="1">
    <citation type="submission" date="2025-08" db="UniProtKB">
        <authorList>
            <consortium name="Ensembl"/>
        </authorList>
    </citation>
    <scope>IDENTIFICATION</scope>
</reference>
<gene>
    <name evidence="4" type="primary">tsc22d2</name>
</gene>
<dbReference type="PANTHER" id="PTHR46894:SF1">
    <property type="entry name" value="TSC22 DOMAIN FAMILY PROTEIN 2"/>
    <property type="match status" value="1"/>
</dbReference>
<reference evidence="4" key="2">
    <citation type="submission" date="2025-09" db="UniProtKB">
        <authorList>
            <consortium name="Ensembl"/>
        </authorList>
    </citation>
    <scope>IDENTIFICATION</scope>
</reference>
<keyword evidence="5" id="KW-1185">Reference proteome</keyword>
<dbReference type="InterPro" id="IPR053049">
    <property type="entry name" value="TSC22_domain_protein_2"/>
</dbReference>
<feature type="compositionally biased region" description="Low complexity" evidence="3">
    <location>
        <begin position="111"/>
        <end position="138"/>
    </location>
</feature>
<feature type="region of interest" description="Disordered" evidence="3">
    <location>
        <begin position="266"/>
        <end position="289"/>
    </location>
</feature>
<evidence type="ECO:0000256" key="2">
    <source>
        <dbReference type="SAM" id="Coils"/>
    </source>
</evidence>
<dbReference type="FunCoup" id="A0A672N0Z4">
    <property type="interactions" value="841"/>
</dbReference>
<dbReference type="Gene3D" id="1.20.5.490">
    <property type="entry name" value="Single helix bin"/>
    <property type="match status" value="1"/>
</dbReference>
<dbReference type="InterPro" id="IPR000580">
    <property type="entry name" value="TSC22/Bun"/>
</dbReference>
<dbReference type="InParanoid" id="A0A672N0Z4"/>
<dbReference type="FunFam" id="1.20.5.490:FF:000002">
    <property type="entry name" value="TSC22 domain family, member 1"/>
    <property type="match status" value="1"/>
</dbReference>
<dbReference type="Pfam" id="PF01166">
    <property type="entry name" value="TSC22"/>
    <property type="match status" value="1"/>
</dbReference>
<dbReference type="Proteomes" id="UP000472262">
    <property type="component" value="Unassembled WGS sequence"/>
</dbReference>
<organism evidence="4 5">
    <name type="scientific">Sinocyclocheilus grahami</name>
    <name type="common">Dianchi golden-line fish</name>
    <name type="synonym">Barbus grahami</name>
    <dbReference type="NCBI Taxonomy" id="75366"/>
    <lineage>
        <taxon>Eukaryota</taxon>
        <taxon>Metazoa</taxon>
        <taxon>Chordata</taxon>
        <taxon>Craniata</taxon>
        <taxon>Vertebrata</taxon>
        <taxon>Euteleostomi</taxon>
        <taxon>Actinopterygii</taxon>
        <taxon>Neopterygii</taxon>
        <taxon>Teleostei</taxon>
        <taxon>Ostariophysi</taxon>
        <taxon>Cypriniformes</taxon>
        <taxon>Cyprinidae</taxon>
        <taxon>Cyprininae</taxon>
        <taxon>Sinocyclocheilus</taxon>
    </lineage>
</organism>
<keyword evidence="2" id="KW-0175">Coiled coil</keyword>
<feature type="region of interest" description="Disordered" evidence="3">
    <location>
        <begin position="421"/>
        <end position="451"/>
    </location>
</feature>
<feature type="compositionally biased region" description="Low complexity" evidence="3">
    <location>
        <begin position="18"/>
        <end position="27"/>
    </location>
</feature>